<dbReference type="InterPro" id="IPR002104">
    <property type="entry name" value="Integrase_catalytic"/>
</dbReference>
<comment type="function">
    <text evidence="11">Site-specific tyrosine recombinase, which acts by catalyzing the cutting and rejoining of the recombining DNA molecules. The XerC-XerD complex is essential to convert dimers of the bacterial chromosome into monomers to permit their segregation at cell division. It also contributes to the segregational stability of plasmids.</text>
</comment>
<dbReference type="InterPro" id="IPR004107">
    <property type="entry name" value="Integrase_SAM-like_N"/>
</dbReference>
<evidence type="ECO:0000256" key="10">
    <source>
        <dbReference type="ARBA" id="ARBA00023306"/>
    </source>
</evidence>
<dbReference type="InterPro" id="IPR013762">
    <property type="entry name" value="Integrase-like_cat_sf"/>
</dbReference>
<dbReference type="HAMAP" id="MF_01808">
    <property type="entry name" value="Recomb_XerC_XerD"/>
    <property type="match status" value="1"/>
</dbReference>
<dbReference type="CDD" id="cd00798">
    <property type="entry name" value="INT_XerDC_C"/>
    <property type="match status" value="1"/>
</dbReference>
<dbReference type="InterPro" id="IPR011010">
    <property type="entry name" value="DNA_brk_join_enz"/>
</dbReference>
<dbReference type="EMBL" id="JARPTC010000005">
    <property type="protein sequence ID" value="MDO7786432.1"/>
    <property type="molecule type" value="Genomic_DNA"/>
</dbReference>
<evidence type="ECO:0000256" key="6">
    <source>
        <dbReference type="ARBA" id="ARBA00022829"/>
    </source>
</evidence>
<keyword evidence="10 11" id="KW-0131">Cell cycle</keyword>
<evidence type="ECO:0000313" key="15">
    <source>
        <dbReference type="Proteomes" id="UP001172911"/>
    </source>
</evidence>
<dbReference type="Pfam" id="PF02899">
    <property type="entry name" value="Phage_int_SAM_1"/>
    <property type="match status" value="1"/>
</dbReference>
<comment type="caution">
    <text evidence="14">The sequence shown here is derived from an EMBL/GenBank/DDBJ whole genome shotgun (WGS) entry which is preliminary data.</text>
</comment>
<proteinExistence type="inferred from homology"/>
<feature type="active site" description="O-(3'-phospho-DNA)-tyrosine intermediate" evidence="11">
    <location>
        <position position="277"/>
    </location>
</feature>
<reference evidence="14" key="2">
    <citation type="submission" date="2023-03" db="EMBL/GenBank/DDBJ databases">
        <authorList>
            <person name="Zhang Z."/>
        </authorList>
    </citation>
    <scope>NUCLEOTIDE SEQUENCE</scope>
    <source>
        <strain evidence="14">DSA</strain>
    </source>
</reference>
<keyword evidence="6 11" id="KW-0159">Chromosome partition</keyword>
<feature type="active site" evidence="11">
    <location>
        <position position="170"/>
    </location>
</feature>
<evidence type="ECO:0000256" key="9">
    <source>
        <dbReference type="ARBA" id="ARBA00023172"/>
    </source>
</evidence>
<comment type="subcellular location">
    <subcellularLocation>
        <location evidence="1 11">Cytoplasm</location>
    </subcellularLocation>
</comment>
<accession>A0AAW7ZAP3</accession>
<dbReference type="Proteomes" id="UP001172911">
    <property type="component" value="Unassembled WGS sequence"/>
</dbReference>
<evidence type="ECO:0000256" key="3">
    <source>
        <dbReference type="ARBA" id="ARBA00015810"/>
    </source>
</evidence>
<reference evidence="14" key="1">
    <citation type="journal article" date="2023" name="J. Hazard. Mater.">
        <title>Anaerobic biodegradation of pyrene and benzo[a]pyrene by a new sulfate-reducing Desulforamulus aquiferis strain DSA.</title>
        <authorList>
            <person name="Zhang Z."/>
            <person name="Sun J."/>
            <person name="Gong X."/>
            <person name="Wang C."/>
            <person name="Wang H."/>
        </authorList>
    </citation>
    <scope>NUCLEOTIDE SEQUENCE</scope>
    <source>
        <strain evidence="14">DSA</strain>
    </source>
</reference>
<feature type="active site" evidence="11">
    <location>
        <position position="268"/>
    </location>
</feature>
<dbReference type="GO" id="GO:0006313">
    <property type="term" value="P:DNA transposition"/>
    <property type="evidence" value="ECO:0007669"/>
    <property type="project" value="UniProtKB-UniRule"/>
</dbReference>
<organism evidence="14 15">
    <name type="scientific">Desulforamulus aquiferis</name>
    <dbReference type="NCBI Taxonomy" id="1397668"/>
    <lineage>
        <taxon>Bacteria</taxon>
        <taxon>Bacillati</taxon>
        <taxon>Bacillota</taxon>
        <taxon>Clostridia</taxon>
        <taxon>Eubacteriales</taxon>
        <taxon>Peptococcaceae</taxon>
        <taxon>Desulforamulus</taxon>
    </lineage>
</organism>
<dbReference type="NCBIfam" id="NF001399">
    <property type="entry name" value="PRK00283.1"/>
    <property type="match status" value="1"/>
</dbReference>
<dbReference type="InterPro" id="IPR050090">
    <property type="entry name" value="Tyrosine_recombinase_XerCD"/>
</dbReference>
<keyword evidence="5 11" id="KW-0132">Cell division</keyword>
<evidence type="ECO:0000256" key="7">
    <source>
        <dbReference type="ARBA" id="ARBA00022908"/>
    </source>
</evidence>
<dbReference type="GO" id="GO:0005737">
    <property type="term" value="C:cytoplasm"/>
    <property type="evidence" value="ECO:0007669"/>
    <property type="project" value="UniProtKB-SubCell"/>
</dbReference>
<dbReference type="GO" id="GO:0051301">
    <property type="term" value="P:cell division"/>
    <property type="evidence" value="ECO:0007669"/>
    <property type="project" value="UniProtKB-KW"/>
</dbReference>
<keyword evidence="8 11" id="KW-0238">DNA-binding</keyword>
<evidence type="ECO:0000256" key="2">
    <source>
        <dbReference type="ARBA" id="ARBA00010450"/>
    </source>
</evidence>
<evidence type="ECO:0000256" key="8">
    <source>
        <dbReference type="ARBA" id="ARBA00023125"/>
    </source>
</evidence>
<evidence type="ECO:0000259" key="12">
    <source>
        <dbReference type="PROSITE" id="PS51898"/>
    </source>
</evidence>
<evidence type="ECO:0000256" key="5">
    <source>
        <dbReference type="ARBA" id="ARBA00022618"/>
    </source>
</evidence>
<feature type="active site" evidence="11">
    <location>
        <position position="146"/>
    </location>
</feature>
<dbReference type="InterPro" id="IPR011932">
    <property type="entry name" value="Recomb_XerD"/>
</dbReference>
<dbReference type="GO" id="GO:0007059">
    <property type="term" value="P:chromosome segregation"/>
    <property type="evidence" value="ECO:0007669"/>
    <property type="project" value="UniProtKB-UniRule"/>
</dbReference>
<dbReference type="AlphaFoldDB" id="A0AAW7ZAP3"/>
<feature type="domain" description="Core-binding (CB)" evidence="13">
    <location>
        <begin position="1"/>
        <end position="85"/>
    </location>
</feature>
<dbReference type="PANTHER" id="PTHR30349">
    <property type="entry name" value="PHAGE INTEGRASE-RELATED"/>
    <property type="match status" value="1"/>
</dbReference>
<dbReference type="InterPro" id="IPR023009">
    <property type="entry name" value="Tyrosine_recombinase_XerC/XerD"/>
</dbReference>
<evidence type="ECO:0000259" key="13">
    <source>
        <dbReference type="PROSITE" id="PS51900"/>
    </source>
</evidence>
<protein>
    <recommendedName>
        <fullName evidence="3 11">Tyrosine recombinase XerD</fullName>
    </recommendedName>
</protein>
<name>A0AAW7ZAP3_9FIRM</name>
<dbReference type="SUPFAM" id="SSF56349">
    <property type="entry name" value="DNA breaking-rejoining enzymes"/>
    <property type="match status" value="1"/>
</dbReference>
<feature type="domain" description="Tyr recombinase" evidence="12">
    <location>
        <begin position="106"/>
        <end position="290"/>
    </location>
</feature>
<evidence type="ECO:0000256" key="4">
    <source>
        <dbReference type="ARBA" id="ARBA00022490"/>
    </source>
</evidence>
<evidence type="ECO:0000256" key="11">
    <source>
        <dbReference type="HAMAP-Rule" id="MF_01807"/>
    </source>
</evidence>
<dbReference type="Pfam" id="PF00589">
    <property type="entry name" value="Phage_integrase"/>
    <property type="match status" value="1"/>
</dbReference>
<keyword evidence="15" id="KW-1185">Reference proteome</keyword>
<keyword evidence="4 11" id="KW-0963">Cytoplasm</keyword>
<dbReference type="Gene3D" id="1.10.443.10">
    <property type="entry name" value="Intergrase catalytic core"/>
    <property type="match status" value="1"/>
</dbReference>
<evidence type="ECO:0000256" key="1">
    <source>
        <dbReference type="ARBA" id="ARBA00004496"/>
    </source>
</evidence>
<dbReference type="RefSeq" id="WP_304541455.1">
    <property type="nucleotide sequence ID" value="NZ_JARPTC010000005.1"/>
</dbReference>
<gene>
    <name evidence="11 14" type="primary">xerD</name>
    <name evidence="14" type="ORF">P6N53_04255</name>
</gene>
<dbReference type="GO" id="GO:0009037">
    <property type="term" value="F:tyrosine-based site-specific recombinase activity"/>
    <property type="evidence" value="ECO:0007669"/>
    <property type="project" value="UniProtKB-UniRule"/>
</dbReference>
<dbReference type="Gene3D" id="1.10.150.130">
    <property type="match status" value="1"/>
</dbReference>
<evidence type="ECO:0000313" key="14">
    <source>
        <dbReference type="EMBL" id="MDO7786432.1"/>
    </source>
</evidence>
<feature type="active site" evidence="11">
    <location>
        <position position="245"/>
    </location>
</feature>
<dbReference type="NCBIfam" id="TIGR02225">
    <property type="entry name" value="recomb_XerD"/>
    <property type="match status" value="1"/>
</dbReference>
<feature type="active site" evidence="11">
    <location>
        <position position="242"/>
    </location>
</feature>
<dbReference type="InterPro" id="IPR044068">
    <property type="entry name" value="CB"/>
</dbReference>
<dbReference type="PROSITE" id="PS51900">
    <property type="entry name" value="CB"/>
    <property type="match status" value="1"/>
</dbReference>
<keyword evidence="7 11" id="KW-0229">DNA integration</keyword>
<dbReference type="HAMAP" id="MF_01807">
    <property type="entry name" value="Recomb_XerD"/>
    <property type="match status" value="1"/>
</dbReference>
<dbReference type="InterPro" id="IPR010998">
    <property type="entry name" value="Integrase_recombinase_N"/>
</dbReference>
<dbReference type="PROSITE" id="PS51898">
    <property type="entry name" value="TYR_RECOMBINASE"/>
    <property type="match status" value="1"/>
</dbReference>
<dbReference type="NCBIfam" id="NF040815">
    <property type="entry name" value="recomb_XerA_Arch"/>
    <property type="match status" value="1"/>
</dbReference>
<sequence length="296" mass="33646">MERWLEEFINYLAVERGLAKNTLASYRIDLSQFLSFLKKQGVSSLSEANRNHILTHLYKLQKEGKAPATISRHLAALKHFYRFLLAEGAAAEDYTLNLESPKLAQRLPQVLSTGEVENLLSQPQLVDPAGMRDKAMLELIYATGIRVSEMVALDIQHVELEMGYIRCFGKGSKERIIPLGSVAARFVQEYLARARVKLTKGKPENQALFVNVQGKRLTRQGFWKIIKKYAREGKIDKPITPHTLRHSFATHLLENGADLRSVQEMLGHADISTTQIYTHLTKLRLREVYSKAHPRA</sequence>
<comment type="similarity">
    <text evidence="2 11">Belongs to the 'phage' integrase family. XerD subfamily.</text>
</comment>
<dbReference type="GO" id="GO:0003677">
    <property type="term" value="F:DNA binding"/>
    <property type="evidence" value="ECO:0007669"/>
    <property type="project" value="UniProtKB-UniRule"/>
</dbReference>
<comment type="subunit">
    <text evidence="11">Forms a cyclic heterotetrameric complex composed of two molecules of XerC and two molecules of XerD.</text>
</comment>
<keyword evidence="9 11" id="KW-0233">DNA recombination</keyword>
<dbReference type="PANTHER" id="PTHR30349:SF81">
    <property type="entry name" value="TYROSINE RECOMBINASE XERC"/>
    <property type="match status" value="1"/>
</dbReference>